<accession>A0ABW5N4Q5</accession>
<proteinExistence type="predicted"/>
<sequence length="53" mass="6123">MKLEHLLIDGCIPLLLEPKKKSTADKKRVTLESDEEFRKISIVLKSLEKKCQV</sequence>
<organism evidence="1 2">
    <name type="scientific">Aquimarina hainanensis</name>
    <dbReference type="NCBI Taxonomy" id="1578017"/>
    <lineage>
        <taxon>Bacteria</taxon>
        <taxon>Pseudomonadati</taxon>
        <taxon>Bacteroidota</taxon>
        <taxon>Flavobacteriia</taxon>
        <taxon>Flavobacteriales</taxon>
        <taxon>Flavobacteriaceae</taxon>
        <taxon>Aquimarina</taxon>
    </lineage>
</organism>
<dbReference type="EMBL" id="JBHULX010000003">
    <property type="protein sequence ID" value="MFD2590173.1"/>
    <property type="molecule type" value="Genomic_DNA"/>
</dbReference>
<name>A0ABW5N4Q5_9FLAO</name>
<dbReference type="RefSeq" id="WP_378255686.1">
    <property type="nucleotide sequence ID" value="NZ_JBHSJV010000001.1"/>
</dbReference>
<gene>
    <name evidence="1" type="ORF">ACFSTE_04975</name>
</gene>
<keyword evidence="2" id="KW-1185">Reference proteome</keyword>
<comment type="caution">
    <text evidence="1">The sequence shown here is derived from an EMBL/GenBank/DDBJ whole genome shotgun (WGS) entry which is preliminary data.</text>
</comment>
<protein>
    <submittedName>
        <fullName evidence="1">Uncharacterized protein</fullName>
    </submittedName>
</protein>
<evidence type="ECO:0000313" key="1">
    <source>
        <dbReference type="EMBL" id="MFD2590173.1"/>
    </source>
</evidence>
<dbReference type="Proteomes" id="UP001597459">
    <property type="component" value="Unassembled WGS sequence"/>
</dbReference>
<reference evidence="2" key="1">
    <citation type="journal article" date="2019" name="Int. J. Syst. Evol. Microbiol.">
        <title>The Global Catalogue of Microorganisms (GCM) 10K type strain sequencing project: providing services to taxonomists for standard genome sequencing and annotation.</title>
        <authorList>
            <consortium name="The Broad Institute Genomics Platform"/>
            <consortium name="The Broad Institute Genome Sequencing Center for Infectious Disease"/>
            <person name="Wu L."/>
            <person name="Ma J."/>
        </authorList>
    </citation>
    <scope>NUCLEOTIDE SEQUENCE [LARGE SCALE GENOMIC DNA]</scope>
    <source>
        <strain evidence="2">KCTC 42423</strain>
    </source>
</reference>
<evidence type="ECO:0000313" key="2">
    <source>
        <dbReference type="Proteomes" id="UP001597459"/>
    </source>
</evidence>